<accession>A0A1F7FJY2</accession>
<dbReference type="SUPFAM" id="SSF46689">
    <property type="entry name" value="Homeodomain-like"/>
    <property type="match status" value="1"/>
</dbReference>
<dbReference type="EMBL" id="MFYX01000015">
    <property type="protein sequence ID" value="OGK07025.1"/>
    <property type="molecule type" value="Genomic_DNA"/>
</dbReference>
<dbReference type="GO" id="GO:0004803">
    <property type="term" value="F:transposase activity"/>
    <property type="evidence" value="ECO:0007669"/>
    <property type="project" value="InterPro"/>
</dbReference>
<evidence type="ECO:0000313" key="1">
    <source>
        <dbReference type="EMBL" id="OGK07025.1"/>
    </source>
</evidence>
<dbReference type="Pfam" id="PF01527">
    <property type="entry name" value="HTH_Tnp_1"/>
    <property type="match status" value="1"/>
</dbReference>
<name>A0A1F7FJY2_UNCRA</name>
<evidence type="ECO:0008006" key="3">
    <source>
        <dbReference type="Google" id="ProtNLM"/>
    </source>
</evidence>
<dbReference type="GO" id="GO:0003677">
    <property type="term" value="F:DNA binding"/>
    <property type="evidence" value="ECO:0007669"/>
    <property type="project" value="InterPro"/>
</dbReference>
<dbReference type="Proteomes" id="UP000179243">
    <property type="component" value="Unassembled WGS sequence"/>
</dbReference>
<dbReference type="Gene3D" id="1.10.10.60">
    <property type="entry name" value="Homeodomain-like"/>
    <property type="match status" value="1"/>
</dbReference>
<dbReference type="InterPro" id="IPR002514">
    <property type="entry name" value="Transposase_8"/>
</dbReference>
<gene>
    <name evidence="1" type="ORF">A2519_13715</name>
</gene>
<dbReference type="GO" id="GO:0006313">
    <property type="term" value="P:DNA transposition"/>
    <property type="evidence" value="ECO:0007669"/>
    <property type="project" value="InterPro"/>
</dbReference>
<reference evidence="1 2" key="1">
    <citation type="journal article" date="2016" name="Nat. Commun.">
        <title>Thousands of microbial genomes shed light on interconnected biogeochemical processes in an aquifer system.</title>
        <authorList>
            <person name="Anantharaman K."/>
            <person name="Brown C.T."/>
            <person name="Hug L.A."/>
            <person name="Sharon I."/>
            <person name="Castelle C.J."/>
            <person name="Probst A.J."/>
            <person name="Thomas B.C."/>
            <person name="Singh A."/>
            <person name="Wilkins M.J."/>
            <person name="Karaoz U."/>
            <person name="Brodie E.L."/>
            <person name="Williams K.H."/>
            <person name="Hubbard S.S."/>
            <person name="Banfield J.F."/>
        </authorList>
    </citation>
    <scope>NUCLEOTIDE SEQUENCE [LARGE SCALE GENOMIC DNA]</scope>
</reference>
<proteinExistence type="predicted"/>
<dbReference type="AlphaFoldDB" id="A0A1F7FJY2"/>
<comment type="caution">
    <text evidence="1">The sequence shown here is derived from an EMBL/GenBank/DDBJ whole genome shotgun (WGS) entry which is preliminary data.</text>
</comment>
<organism evidence="1 2">
    <name type="scientific">Candidatus Raymondbacteria bacterium RIFOXYD12_FULL_49_13</name>
    <dbReference type="NCBI Taxonomy" id="1817890"/>
    <lineage>
        <taxon>Bacteria</taxon>
        <taxon>Raymondiibacteriota</taxon>
    </lineage>
</organism>
<protein>
    <recommendedName>
        <fullName evidence="3">Transposase</fullName>
    </recommendedName>
</protein>
<sequence length="99" mass="11618">MRPRKQYDDCFKRNTVRAFLESGRPVVLVAEEIGVEQSVLYKWKKKYEHEILSLPDQSKGKTVTRKEVAMIQKEIIELKESMSILKSVLRKTLTNICDF</sequence>
<evidence type="ECO:0000313" key="2">
    <source>
        <dbReference type="Proteomes" id="UP000179243"/>
    </source>
</evidence>
<dbReference type="InterPro" id="IPR009057">
    <property type="entry name" value="Homeodomain-like_sf"/>
</dbReference>